<evidence type="ECO:0000256" key="4">
    <source>
        <dbReference type="ARBA" id="ARBA00022824"/>
    </source>
</evidence>
<protein>
    <recommendedName>
        <fullName evidence="9">Protein YIF1</fullName>
    </recommendedName>
</protein>
<evidence type="ECO:0000256" key="9">
    <source>
        <dbReference type="RuleBase" id="RU368073"/>
    </source>
</evidence>
<evidence type="ECO:0000256" key="7">
    <source>
        <dbReference type="ARBA" id="ARBA00023034"/>
    </source>
</evidence>
<comment type="subcellular location">
    <subcellularLocation>
        <location evidence="9">Endoplasmic reticulum membrane</location>
        <topology evidence="9">Multi-pass membrane protein</topology>
    </subcellularLocation>
    <subcellularLocation>
        <location evidence="9">Golgi apparatus membrane</location>
        <topology evidence="9">Multi-pass membrane protein</topology>
    </subcellularLocation>
</comment>
<dbReference type="EMBL" id="JAPWTJ010002422">
    <property type="protein sequence ID" value="KAJ8966174.1"/>
    <property type="molecule type" value="Genomic_DNA"/>
</dbReference>
<dbReference type="Proteomes" id="UP001162164">
    <property type="component" value="Unassembled WGS sequence"/>
</dbReference>
<evidence type="ECO:0000256" key="8">
    <source>
        <dbReference type="ARBA" id="ARBA00023136"/>
    </source>
</evidence>
<comment type="caution">
    <text evidence="9">Lacks conserved residue(s) required for the propagation of feature annotation.</text>
</comment>
<feature type="transmembrane region" description="Helical" evidence="9">
    <location>
        <begin position="35"/>
        <end position="54"/>
    </location>
</feature>
<proteinExistence type="inferred from homology"/>
<keyword evidence="4 9" id="KW-0256">Endoplasmic reticulum</keyword>
<keyword evidence="3 9" id="KW-0812">Transmembrane</keyword>
<evidence type="ECO:0000256" key="6">
    <source>
        <dbReference type="ARBA" id="ARBA00022989"/>
    </source>
</evidence>
<evidence type="ECO:0000256" key="5">
    <source>
        <dbReference type="ARBA" id="ARBA00022927"/>
    </source>
</evidence>
<dbReference type="Pfam" id="PF03878">
    <property type="entry name" value="YIF1"/>
    <property type="match status" value="1"/>
</dbReference>
<keyword evidence="7 9" id="KW-0333">Golgi apparatus</keyword>
<evidence type="ECO:0000313" key="10">
    <source>
        <dbReference type="EMBL" id="KAJ8966174.1"/>
    </source>
</evidence>
<keyword evidence="2 9" id="KW-0813">Transport</keyword>
<sequence length="140" mass="15990">MTIIIARSMSTRDWSVKYEQDGPVQPRFEINAPDLYIPTMAYVTYLLVAGLVLGMQERFNPEQIGILASSALAWCIVELAVYSCTLYITQVETSLRTLDLLAYAGYKFVGTIKVTFKIIAIMEHNNPWQAIRDDYIFFSF</sequence>
<comment type="function">
    <text evidence="9">Has a role in transport between endoplasmic reticulum and Golgi.</text>
</comment>
<keyword evidence="11" id="KW-1185">Reference proteome</keyword>
<dbReference type="PANTHER" id="PTHR14083">
    <property type="entry name" value="YIP1 INTERACTING FACTOR HOMOLOG YIF1 PROTEIN"/>
    <property type="match status" value="1"/>
</dbReference>
<evidence type="ECO:0000313" key="11">
    <source>
        <dbReference type="Proteomes" id="UP001162164"/>
    </source>
</evidence>
<comment type="similarity">
    <text evidence="1 9">Belongs to the YIF1 family.</text>
</comment>
<evidence type="ECO:0000256" key="3">
    <source>
        <dbReference type="ARBA" id="ARBA00022692"/>
    </source>
</evidence>
<keyword evidence="5 9" id="KW-0653">Protein transport</keyword>
<comment type="caution">
    <text evidence="10">The sequence shown here is derived from an EMBL/GenBank/DDBJ whole genome shotgun (WGS) entry which is preliminary data.</text>
</comment>
<gene>
    <name evidence="10" type="ORF">NQ317_009531</name>
</gene>
<name>A0ABQ9IUP3_9CUCU</name>
<dbReference type="InterPro" id="IPR005578">
    <property type="entry name" value="Yif1_fam"/>
</dbReference>
<evidence type="ECO:0000256" key="1">
    <source>
        <dbReference type="ARBA" id="ARBA00009727"/>
    </source>
</evidence>
<evidence type="ECO:0000256" key="2">
    <source>
        <dbReference type="ARBA" id="ARBA00022448"/>
    </source>
</evidence>
<organism evidence="10 11">
    <name type="scientific">Molorchus minor</name>
    <dbReference type="NCBI Taxonomy" id="1323400"/>
    <lineage>
        <taxon>Eukaryota</taxon>
        <taxon>Metazoa</taxon>
        <taxon>Ecdysozoa</taxon>
        <taxon>Arthropoda</taxon>
        <taxon>Hexapoda</taxon>
        <taxon>Insecta</taxon>
        <taxon>Pterygota</taxon>
        <taxon>Neoptera</taxon>
        <taxon>Endopterygota</taxon>
        <taxon>Coleoptera</taxon>
        <taxon>Polyphaga</taxon>
        <taxon>Cucujiformia</taxon>
        <taxon>Chrysomeloidea</taxon>
        <taxon>Cerambycidae</taxon>
        <taxon>Lamiinae</taxon>
        <taxon>Monochamini</taxon>
        <taxon>Molorchus</taxon>
    </lineage>
</organism>
<dbReference type="PANTHER" id="PTHR14083:SF0">
    <property type="entry name" value="YIP1D-INTERACTING FACTOR 1, ISOFORM C"/>
    <property type="match status" value="1"/>
</dbReference>
<reference evidence="10" key="1">
    <citation type="journal article" date="2023" name="Insect Mol. Biol.">
        <title>Genome sequencing provides insights into the evolution of gene families encoding plant cell wall-degrading enzymes in longhorned beetles.</title>
        <authorList>
            <person name="Shin N.R."/>
            <person name="Okamura Y."/>
            <person name="Kirsch R."/>
            <person name="Pauchet Y."/>
        </authorList>
    </citation>
    <scope>NUCLEOTIDE SEQUENCE</scope>
    <source>
        <strain evidence="10">MMC_N1</strain>
    </source>
</reference>
<feature type="transmembrane region" description="Helical" evidence="9">
    <location>
        <begin position="66"/>
        <end position="88"/>
    </location>
</feature>
<keyword evidence="6 9" id="KW-1133">Transmembrane helix</keyword>
<accession>A0ABQ9IUP3</accession>
<keyword evidence="8 9" id="KW-0472">Membrane</keyword>